<proteinExistence type="predicted"/>
<evidence type="ECO:0000313" key="3">
    <source>
        <dbReference type="EMBL" id="RKP38784.1"/>
    </source>
</evidence>
<dbReference type="EMBL" id="ML002330">
    <property type="protein sequence ID" value="RKP38784.1"/>
    <property type="molecule type" value="Genomic_DNA"/>
</dbReference>
<name>A0A4P9ZYI9_9FUNG</name>
<keyword evidence="4" id="KW-1185">Reference proteome</keyword>
<gene>
    <name evidence="3" type="ORF">BJ085DRAFT_40473</name>
</gene>
<feature type="region of interest" description="Disordered" evidence="1">
    <location>
        <begin position="23"/>
        <end position="58"/>
    </location>
</feature>
<protein>
    <recommendedName>
        <fullName evidence="5">Secreted protein</fullName>
    </recommendedName>
</protein>
<dbReference type="AlphaFoldDB" id="A0A4P9ZYI9"/>
<evidence type="ECO:0000256" key="2">
    <source>
        <dbReference type="SAM" id="SignalP"/>
    </source>
</evidence>
<reference evidence="4" key="1">
    <citation type="journal article" date="2018" name="Nat. Microbiol.">
        <title>Leveraging single-cell genomics to expand the fungal tree of life.</title>
        <authorList>
            <person name="Ahrendt S.R."/>
            <person name="Quandt C.A."/>
            <person name="Ciobanu D."/>
            <person name="Clum A."/>
            <person name="Salamov A."/>
            <person name="Andreopoulos B."/>
            <person name="Cheng J.F."/>
            <person name="Woyke T."/>
            <person name="Pelin A."/>
            <person name="Henrissat B."/>
            <person name="Reynolds N.K."/>
            <person name="Benny G.L."/>
            <person name="Smith M.E."/>
            <person name="James T.Y."/>
            <person name="Grigoriev I.V."/>
        </authorList>
    </citation>
    <scope>NUCLEOTIDE SEQUENCE [LARGE SCALE GENOMIC DNA]</scope>
    <source>
        <strain evidence="4">RSA 468</strain>
    </source>
</reference>
<feature type="signal peptide" evidence="2">
    <location>
        <begin position="1"/>
        <end position="19"/>
    </location>
</feature>
<sequence>MHFPAFVLATFAIVALAWARDGHTDTANPSTSQDEVTASSTGLHASHRHPQQLVRRGKFPKKTREPCPYYPLVTITRIYESPTSLFVDKPGLVFQ</sequence>
<feature type="chain" id="PRO_5020782899" description="Secreted protein" evidence="2">
    <location>
        <begin position="20"/>
        <end position="95"/>
    </location>
</feature>
<keyword evidence="2" id="KW-0732">Signal</keyword>
<accession>A0A4P9ZYI9</accession>
<evidence type="ECO:0000313" key="4">
    <source>
        <dbReference type="Proteomes" id="UP000268162"/>
    </source>
</evidence>
<feature type="compositionally biased region" description="Polar residues" evidence="1">
    <location>
        <begin position="25"/>
        <end position="43"/>
    </location>
</feature>
<evidence type="ECO:0000256" key="1">
    <source>
        <dbReference type="SAM" id="MobiDB-lite"/>
    </source>
</evidence>
<dbReference type="Proteomes" id="UP000268162">
    <property type="component" value="Unassembled WGS sequence"/>
</dbReference>
<evidence type="ECO:0008006" key="5">
    <source>
        <dbReference type="Google" id="ProtNLM"/>
    </source>
</evidence>
<feature type="compositionally biased region" description="Basic residues" evidence="1">
    <location>
        <begin position="45"/>
        <end position="58"/>
    </location>
</feature>
<organism evidence="3 4">
    <name type="scientific">Dimargaris cristalligena</name>
    <dbReference type="NCBI Taxonomy" id="215637"/>
    <lineage>
        <taxon>Eukaryota</taxon>
        <taxon>Fungi</taxon>
        <taxon>Fungi incertae sedis</taxon>
        <taxon>Zoopagomycota</taxon>
        <taxon>Kickxellomycotina</taxon>
        <taxon>Dimargaritomycetes</taxon>
        <taxon>Dimargaritales</taxon>
        <taxon>Dimargaritaceae</taxon>
        <taxon>Dimargaris</taxon>
    </lineage>
</organism>